<dbReference type="EMBL" id="JAFLVR010000052">
    <property type="protein sequence ID" value="MBO0454236.1"/>
    <property type="molecule type" value="Genomic_DNA"/>
</dbReference>
<sequence>MKKKVILSLVAIALLGISGCGKQEVDSSKTSKSKVSVSSSKVKESTTEASSSKQEALKKTEKNDMSEAQELLKENTEAEKLTTLFGKDEPIVNGNDQASFTINGYKYIKIENFSRNFRTPFGDQVKEGGVLLVSATYKNNSDKSVYASPSFSMSVVGYDSLVGRNADLLGEDLVSELVKKKNEIKPNEEISGYVGLAIKPAAMEKILETGTATFNLSGLYSKANSFNKEDAIIEPEKEVIALSDKGSSSKSASSEFYEDKATKDNMGTKTMIQEKELGKTEKFEEVDVTVEGYQVSSFEPNEDQAARFSKFDSGVVLLTVKLNVKNEGEESLDVDSTYATLTIGNKVKMMSENMLEVDTGAKNIGKGSNATKYLVFLLDKESYEKLYKNQNYLLNVNLYNAKSERITTSDDLSFELSNP</sequence>
<organism evidence="4 5">
    <name type="scientific">Candidatus Enterococcus murrayae</name>
    <dbReference type="NCBI Taxonomy" id="2815321"/>
    <lineage>
        <taxon>Bacteria</taxon>
        <taxon>Bacillati</taxon>
        <taxon>Bacillota</taxon>
        <taxon>Bacilli</taxon>
        <taxon>Lactobacillales</taxon>
        <taxon>Enterococcaceae</taxon>
        <taxon>Enterococcus</taxon>
    </lineage>
</organism>
<feature type="chain" id="PRO_5046471063" description="DUF5068 domain-containing protein" evidence="3">
    <location>
        <begin position="23"/>
        <end position="419"/>
    </location>
</feature>
<dbReference type="Proteomes" id="UP000664495">
    <property type="component" value="Unassembled WGS sequence"/>
</dbReference>
<feature type="region of interest" description="Disordered" evidence="2">
    <location>
        <begin position="21"/>
        <end position="66"/>
    </location>
</feature>
<feature type="compositionally biased region" description="Basic and acidic residues" evidence="2">
    <location>
        <begin position="55"/>
        <end position="66"/>
    </location>
</feature>
<comment type="caution">
    <text evidence="4">The sequence shown here is derived from an EMBL/GenBank/DDBJ whole genome shotgun (WGS) entry which is preliminary data.</text>
</comment>
<gene>
    <name evidence="4" type="ORF">JZO85_18420</name>
</gene>
<accession>A0ABS3HLB6</accession>
<evidence type="ECO:0000256" key="3">
    <source>
        <dbReference type="SAM" id="SignalP"/>
    </source>
</evidence>
<name>A0ABS3HLB6_9ENTE</name>
<keyword evidence="5" id="KW-1185">Reference proteome</keyword>
<evidence type="ECO:0000313" key="5">
    <source>
        <dbReference type="Proteomes" id="UP000664495"/>
    </source>
</evidence>
<evidence type="ECO:0000256" key="1">
    <source>
        <dbReference type="ARBA" id="ARBA00022729"/>
    </source>
</evidence>
<protein>
    <recommendedName>
        <fullName evidence="6">DUF5068 domain-containing protein</fullName>
    </recommendedName>
</protein>
<keyword evidence="1 3" id="KW-0732">Signal</keyword>
<evidence type="ECO:0000256" key="2">
    <source>
        <dbReference type="SAM" id="MobiDB-lite"/>
    </source>
</evidence>
<feature type="signal peptide" evidence="3">
    <location>
        <begin position="1"/>
        <end position="22"/>
    </location>
</feature>
<dbReference type="PROSITE" id="PS51257">
    <property type="entry name" value="PROKAR_LIPOPROTEIN"/>
    <property type="match status" value="1"/>
</dbReference>
<proteinExistence type="predicted"/>
<evidence type="ECO:0008006" key="6">
    <source>
        <dbReference type="Google" id="ProtNLM"/>
    </source>
</evidence>
<dbReference type="Gene3D" id="2.60.40.4170">
    <property type="match status" value="1"/>
</dbReference>
<evidence type="ECO:0000313" key="4">
    <source>
        <dbReference type="EMBL" id="MBO0454236.1"/>
    </source>
</evidence>
<dbReference type="InterPro" id="IPR029050">
    <property type="entry name" value="Immunoprotect_excell_Ig-like"/>
</dbReference>
<dbReference type="RefSeq" id="WP_207109975.1">
    <property type="nucleotide sequence ID" value="NZ_JAFLVR010000052.1"/>
</dbReference>
<reference evidence="4 5" key="1">
    <citation type="submission" date="2021-03" db="EMBL/GenBank/DDBJ databases">
        <title>Enterococcal diversity collection.</title>
        <authorList>
            <person name="Gilmore M.S."/>
            <person name="Schwartzman J."/>
            <person name="Van Tyne D."/>
            <person name="Martin M."/>
            <person name="Earl A.M."/>
            <person name="Manson A.L."/>
            <person name="Straub T."/>
            <person name="Salamzade R."/>
            <person name="Saavedra J."/>
            <person name="Lebreton F."/>
            <person name="Prichula J."/>
            <person name="Schaufler K."/>
            <person name="Gaca A."/>
            <person name="Sgardioli B."/>
            <person name="Wagenaar J."/>
            <person name="Strong T."/>
        </authorList>
    </citation>
    <scope>NUCLEOTIDE SEQUENCE [LARGE SCALE GENOMIC DNA]</scope>
    <source>
        <strain evidence="4 5">MJM16</strain>
    </source>
</reference>
<feature type="compositionally biased region" description="Low complexity" evidence="2">
    <location>
        <begin position="30"/>
        <end position="40"/>
    </location>
</feature>
<dbReference type="Gene3D" id="2.60.40.1240">
    <property type="match status" value="1"/>
</dbReference>